<keyword evidence="4" id="KW-0325">Glycoprotein</keyword>
<dbReference type="PROSITE" id="PS00122">
    <property type="entry name" value="CARBOXYLESTERASE_B_1"/>
    <property type="match status" value="1"/>
</dbReference>
<evidence type="ECO:0000256" key="2">
    <source>
        <dbReference type="ARBA" id="ARBA00022487"/>
    </source>
</evidence>
<dbReference type="Proteomes" id="UP000326759">
    <property type="component" value="Unassembled WGS sequence"/>
</dbReference>
<feature type="domain" description="Carboxylesterase type B" evidence="6">
    <location>
        <begin position="28"/>
        <end position="292"/>
    </location>
</feature>
<dbReference type="PANTHER" id="PTHR43142">
    <property type="entry name" value="CARBOXYLIC ESTER HYDROLASE"/>
    <property type="match status" value="1"/>
</dbReference>
<comment type="caution">
    <text evidence="7">The sequence shown here is derived from an EMBL/GenBank/DDBJ whole genome shotgun (WGS) entry which is preliminary data.</text>
</comment>
<evidence type="ECO:0000256" key="5">
    <source>
        <dbReference type="RuleBase" id="RU361235"/>
    </source>
</evidence>
<dbReference type="AlphaFoldDB" id="A0A5N5TGM5"/>
<evidence type="ECO:0000313" key="8">
    <source>
        <dbReference type="Proteomes" id="UP000326759"/>
    </source>
</evidence>
<dbReference type="EMBL" id="SEYY01001107">
    <property type="protein sequence ID" value="KAB7505793.1"/>
    <property type="molecule type" value="Genomic_DNA"/>
</dbReference>
<feature type="signal peptide" evidence="5">
    <location>
        <begin position="1"/>
        <end position="22"/>
    </location>
</feature>
<dbReference type="InterPro" id="IPR029058">
    <property type="entry name" value="AB_hydrolase_fold"/>
</dbReference>
<dbReference type="OrthoDB" id="19653at2759"/>
<evidence type="ECO:0000256" key="4">
    <source>
        <dbReference type="ARBA" id="ARBA00023180"/>
    </source>
</evidence>
<keyword evidence="5" id="KW-0732">Signal</keyword>
<dbReference type="Gene3D" id="3.40.50.1820">
    <property type="entry name" value="alpha/beta hydrolase"/>
    <property type="match status" value="1"/>
</dbReference>
<organism evidence="7 8">
    <name type="scientific">Armadillidium nasatum</name>
    <dbReference type="NCBI Taxonomy" id="96803"/>
    <lineage>
        <taxon>Eukaryota</taxon>
        <taxon>Metazoa</taxon>
        <taxon>Ecdysozoa</taxon>
        <taxon>Arthropoda</taxon>
        <taxon>Crustacea</taxon>
        <taxon>Multicrustacea</taxon>
        <taxon>Malacostraca</taxon>
        <taxon>Eumalacostraca</taxon>
        <taxon>Peracarida</taxon>
        <taxon>Isopoda</taxon>
        <taxon>Oniscidea</taxon>
        <taxon>Crinocheta</taxon>
        <taxon>Armadillidiidae</taxon>
        <taxon>Armadillidium</taxon>
    </lineage>
</organism>
<dbReference type="GO" id="GO:0052689">
    <property type="term" value="F:carboxylic ester hydrolase activity"/>
    <property type="evidence" value="ECO:0007669"/>
    <property type="project" value="UniProtKB-KW"/>
</dbReference>
<accession>A0A5N5TGM5</accession>
<gene>
    <name evidence="7" type="primary">EST6_7</name>
    <name evidence="7" type="ORF">Anas_05674</name>
</gene>
<evidence type="ECO:0000256" key="1">
    <source>
        <dbReference type="ARBA" id="ARBA00005964"/>
    </source>
</evidence>
<name>A0A5N5TGM5_9CRUS</name>
<proteinExistence type="inferred from homology"/>
<keyword evidence="8" id="KW-1185">Reference proteome</keyword>
<comment type="similarity">
    <text evidence="1 5">Belongs to the type-B carboxylesterase/lipase family.</text>
</comment>
<dbReference type="Pfam" id="PF00135">
    <property type="entry name" value="COesterase"/>
    <property type="match status" value="1"/>
</dbReference>
<dbReference type="SUPFAM" id="SSF53474">
    <property type="entry name" value="alpha/beta-Hydrolases"/>
    <property type="match status" value="1"/>
</dbReference>
<feature type="chain" id="PRO_5024473837" description="Carboxylic ester hydrolase" evidence="5">
    <location>
        <begin position="23"/>
        <end position="402"/>
    </location>
</feature>
<protein>
    <recommendedName>
        <fullName evidence="5">Carboxylic ester hydrolase</fullName>
        <ecNumber evidence="5">3.1.1.-</ecNumber>
    </recommendedName>
</protein>
<reference evidence="7 8" key="1">
    <citation type="journal article" date="2019" name="PLoS Biol.">
        <title>Sex chromosomes control vertical transmission of feminizing Wolbachia symbionts in an isopod.</title>
        <authorList>
            <person name="Becking T."/>
            <person name="Chebbi M.A."/>
            <person name="Giraud I."/>
            <person name="Moumen B."/>
            <person name="Laverre T."/>
            <person name="Caubet Y."/>
            <person name="Peccoud J."/>
            <person name="Gilbert C."/>
            <person name="Cordaux R."/>
        </authorList>
    </citation>
    <scope>NUCLEOTIDE SEQUENCE [LARGE SCALE GENOMIC DNA]</scope>
    <source>
        <strain evidence="7">ANa2</strain>
        <tissue evidence="7">Whole body excluding digestive tract and cuticle</tissue>
    </source>
</reference>
<evidence type="ECO:0000313" key="7">
    <source>
        <dbReference type="EMBL" id="KAB7505793.1"/>
    </source>
</evidence>
<evidence type="ECO:0000259" key="6">
    <source>
        <dbReference type="Pfam" id="PF00135"/>
    </source>
</evidence>
<sequence length="402" mass="45607">MSLKTFCFQICIFLCISKFSFCTGDNEAPIIKVKQGQIQGFRDESLNGTEFFSYLSIPYAKPPEGDLRFKDPVPLESWDGVLNGTKMPVSCLQTSFYPLNYDDGITSCVSGREDCLYLNVFTSAPNEPDRKLPVMVYIHGGGFVGGKADFQPYVLMNHQMVLVVIQYRLGIFGFLSMEDSVMPGNMGLKDQQLALKWVKENIEVFGGDSNMITIFGQSAGSASVHYQILSEGSKGLFNRAILQSGMSLCPWASNHNHRVFAIEAGREFNCSIDFGTKDYLECMQNVHPYFLTLAGAESNKFGPISLFFENEENSLNLTKQVYQYYLKRDNFTVTDEDWKEIVELIPMLNYTLITHADDLVYLSYDKKSSRLKLENEDDLKVRDIFVNLWTNFAKIGPNSFWI</sequence>
<keyword evidence="3 5" id="KW-0378">Hydrolase</keyword>
<keyword evidence="2" id="KW-0719">Serine esterase</keyword>
<dbReference type="EC" id="3.1.1.-" evidence="5"/>
<dbReference type="InterPro" id="IPR002018">
    <property type="entry name" value="CarbesteraseB"/>
</dbReference>
<evidence type="ECO:0000256" key="3">
    <source>
        <dbReference type="ARBA" id="ARBA00022801"/>
    </source>
</evidence>
<dbReference type="PANTHER" id="PTHR43142:SF1">
    <property type="entry name" value="CARBOXYLIC ESTER HYDROLASE"/>
    <property type="match status" value="1"/>
</dbReference>
<dbReference type="InterPro" id="IPR019826">
    <property type="entry name" value="Carboxylesterase_B_AS"/>
</dbReference>